<keyword evidence="3" id="KW-1185">Reference proteome</keyword>
<gene>
    <name evidence="2" type="ORF">BL253_35510</name>
</gene>
<dbReference type="EMBL" id="MOMC01000105">
    <property type="protein sequence ID" value="ONH22531.1"/>
    <property type="molecule type" value="Genomic_DNA"/>
</dbReference>
<reference evidence="3" key="1">
    <citation type="submission" date="2016-10" db="EMBL/GenBank/DDBJ databases">
        <title>Frankia sp. NRRL B-16386 Genome sequencing.</title>
        <authorList>
            <person name="Ghodhbane-Gtari F."/>
            <person name="Swanson E."/>
            <person name="Gueddou A."/>
            <person name="Hezbri K."/>
            <person name="Ktari K."/>
            <person name="Nouioui I."/>
            <person name="Morris K."/>
            <person name="Simpson S."/>
            <person name="Abebe-Akele F."/>
            <person name="Thomas K."/>
            <person name="Gtari M."/>
            <person name="Tisa L.S."/>
        </authorList>
    </citation>
    <scope>NUCLEOTIDE SEQUENCE [LARGE SCALE GENOMIC DNA]</scope>
    <source>
        <strain evidence="3">NRRL B-16386</strain>
    </source>
</reference>
<feature type="region of interest" description="Disordered" evidence="1">
    <location>
        <begin position="1"/>
        <end position="33"/>
    </location>
</feature>
<protein>
    <submittedName>
        <fullName evidence="2">Uncharacterized protein</fullName>
    </submittedName>
</protein>
<accession>A0A1V2I0A8</accession>
<dbReference type="AlphaFoldDB" id="A0A1V2I0A8"/>
<sequence>MGNGKTGTLGEREAAGERETYARPAGPRGAPAEQIGELMPWASIGKAWVLRLSRPRPPAYR</sequence>
<comment type="caution">
    <text evidence="2">The sequence shown here is derived from an EMBL/GenBank/DDBJ whole genome shotgun (WGS) entry which is preliminary data.</text>
</comment>
<evidence type="ECO:0000313" key="2">
    <source>
        <dbReference type="EMBL" id="ONH22531.1"/>
    </source>
</evidence>
<feature type="compositionally biased region" description="Basic and acidic residues" evidence="1">
    <location>
        <begin position="10"/>
        <end position="21"/>
    </location>
</feature>
<proteinExistence type="predicted"/>
<evidence type="ECO:0000256" key="1">
    <source>
        <dbReference type="SAM" id="MobiDB-lite"/>
    </source>
</evidence>
<organism evidence="2 3">
    <name type="scientific">Pseudofrankia asymbiotica</name>
    <dbReference type="NCBI Taxonomy" id="1834516"/>
    <lineage>
        <taxon>Bacteria</taxon>
        <taxon>Bacillati</taxon>
        <taxon>Actinomycetota</taxon>
        <taxon>Actinomycetes</taxon>
        <taxon>Frankiales</taxon>
        <taxon>Frankiaceae</taxon>
        <taxon>Pseudofrankia</taxon>
    </lineage>
</organism>
<evidence type="ECO:0000313" key="3">
    <source>
        <dbReference type="Proteomes" id="UP000188929"/>
    </source>
</evidence>
<feature type="compositionally biased region" description="Low complexity" evidence="1">
    <location>
        <begin position="22"/>
        <end position="32"/>
    </location>
</feature>
<dbReference type="Proteomes" id="UP000188929">
    <property type="component" value="Unassembled WGS sequence"/>
</dbReference>
<name>A0A1V2I0A8_9ACTN</name>